<dbReference type="NCBIfam" id="TIGR00255">
    <property type="entry name" value="YicC/YloC family endoribonuclease"/>
    <property type="match status" value="1"/>
</dbReference>
<name>A0A3B0XN59_9ZZZZ</name>
<keyword evidence="3" id="KW-0255">Endonuclease</keyword>
<dbReference type="InterPro" id="IPR005229">
    <property type="entry name" value="YicC/YloC-like"/>
</dbReference>
<reference evidence="8" key="1">
    <citation type="submission" date="2018-06" db="EMBL/GenBank/DDBJ databases">
        <authorList>
            <person name="Zhirakovskaya E."/>
        </authorList>
    </citation>
    <scope>NUCLEOTIDE SEQUENCE</scope>
</reference>
<evidence type="ECO:0000256" key="3">
    <source>
        <dbReference type="ARBA" id="ARBA00022759"/>
    </source>
</evidence>
<protein>
    <submittedName>
        <fullName evidence="8">Protein YicC</fullName>
    </submittedName>
</protein>
<feature type="domain" description="Endoribonuclease YicC-like C-terminal" evidence="7">
    <location>
        <begin position="195"/>
        <end position="310"/>
    </location>
</feature>
<evidence type="ECO:0000256" key="1">
    <source>
        <dbReference type="ARBA" id="ARBA00001968"/>
    </source>
</evidence>
<dbReference type="InterPro" id="IPR013551">
    <property type="entry name" value="YicC-like_C"/>
</dbReference>
<evidence type="ECO:0000259" key="6">
    <source>
        <dbReference type="Pfam" id="PF03755"/>
    </source>
</evidence>
<dbReference type="PANTHER" id="PTHR30636:SF3">
    <property type="entry name" value="UPF0701 PROTEIN YICC"/>
    <property type="match status" value="1"/>
</dbReference>
<dbReference type="Pfam" id="PF03755">
    <property type="entry name" value="YicC-like_N"/>
    <property type="match status" value="1"/>
</dbReference>
<organism evidence="8">
    <name type="scientific">hydrothermal vent metagenome</name>
    <dbReference type="NCBI Taxonomy" id="652676"/>
    <lineage>
        <taxon>unclassified sequences</taxon>
        <taxon>metagenomes</taxon>
        <taxon>ecological metagenomes</taxon>
    </lineage>
</organism>
<feature type="domain" description="Endoribonuclease YicC-like N-terminal" evidence="6">
    <location>
        <begin position="22"/>
        <end position="176"/>
    </location>
</feature>
<gene>
    <name evidence="8" type="ORF">MNBD_GAMMA07-2510</name>
</gene>
<dbReference type="InterPro" id="IPR013527">
    <property type="entry name" value="YicC-like_N"/>
</dbReference>
<comment type="similarity">
    <text evidence="5">Belongs to the YicC/YloC family.</text>
</comment>
<accession>A0A3B0XN59</accession>
<dbReference type="Pfam" id="PF08340">
    <property type="entry name" value="YicC-like_C"/>
    <property type="match status" value="1"/>
</dbReference>
<sequence>MRLKSEVSVRLGKKTTGSFMTSSMTSFARSSDEQTWGSLVWELRSVNHRYFDVTIKLPDELRNIENAVRARLTSQLKRGKVECTLRYKPRQDNSQPCIVNEAYVDEILNACQIINQKMAHANERQQSNVIDILKWPGVLVVPDIDLKPVIDAALFLFENALSELNIARLSEGARLQTLLEVRCKEMQKIVACERARRPQILIQTREKILTKIKDLNITVDQERLAQEMVYLAQKMDVDEELDRLESHFVEIEKILNSAEPIGRRLDFIMQEFNREANTLGSKSTDMQTTQASIDLKVLIEQMREQVQNIE</sequence>
<proteinExistence type="inferred from homology"/>
<keyword evidence="2" id="KW-0540">Nuclease</keyword>
<dbReference type="GO" id="GO:0004521">
    <property type="term" value="F:RNA endonuclease activity"/>
    <property type="evidence" value="ECO:0007669"/>
    <property type="project" value="InterPro"/>
</dbReference>
<evidence type="ECO:0000313" key="8">
    <source>
        <dbReference type="EMBL" id="VAW57776.1"/>
    </source>
</evidence>
<evidence type="ECO:0000256" key="5">
    <source>
        <dbReference type="ARBA" id="ARBA00035648"/>
    </source>
</evidence>
<dbReference type="GO" id="GO:0016787">
    <property type="term" value="F:hydrolase activity"/>
    <property type="evidence" value="ECO:0007669"/>
    <property type="project" value="UniProtKB-KW"/>
</dbReference>
<evidence type="ECO:0000259" key="7">
    <source>
        <dbReference type="Pfam" id="PF08340"/>
    </source>
</evidence>
<dbReference type="AlphaFoldDB" id="A0A3B0XN59"/>
<evidence type="ECO:0000256" key="4">
    <source>
        <dbReference type="ARBA" id="ARBA00022801"/>
    </source>
</evidence>
<dbReference type="EMBL" id="UOFF01000453">
    <property type="protein sequence ID" value="VAW57776.1"/>
    <property type="molecule type" value="Genomic_DNA"/>
</dbReference>
<dbReference type="PANTHER" id="PTHR30636">
    <property type="entry name" value="UPF0701 PROTEIN YICC"/>
    <property type="match status" value="1"/>
</dbReference>
<evidence type="ECO:0000256" key="2">
    <source>
        <dbReference type="ARBA" id="ARBA00022722"/>
    </source>
</evidence>
<comment type="cofactor">
    <cofactor evidence="1">
        <name>a divalent metal cation</name>
        <dbReference type="ChEBI" id="CHEBI:60240"/>
    </cofactor>
</comment>
<keyword evidence="4" id="KW-0378">Hydrolase</keyword>